<evidence type="ECO:0000256" key="7">
    <source>
        <dbReference type="SAM" id="MobiDB-lite"/>
    </source>
</evidence>
<dbReference type="GO" id="GO:0005634">
    <property type="term" value="C:nucleus"/>
    <property type="evidence" value="ECO:0007669"/>
    <property type="project" value="UniProtKB-SubCell"/>
</dbReference>
<dbReference type="Proteomes" id="UP000256970">
    <property type="component" value="Unassembled WGS sequence"/>
</dbReference>
<dbReference type="GO" id="GO:0003713">
    <property type="term" value="F:transcription coactivator activity"/>
    <property type="evidence" value="ECO:0007669"/>
    <property type="project" value="InterPro"/>
</dbReference>
<dbReference type="GO" id="GO:0060261">
    <property type="term" value="P:positive regulation of transcription initiation by RNA polymerase II"/>
    <property type="evidence" value="ECO:0007669"/>
    <property type="project" value="InterPro"/>
</dbReference>
<evidence type="ECO:0000313" key="10">
    <source>
        <dbReference type="Proteomes" id="UP000256970"/>
    </source>
</evidence>
<dbReference type="EMBL" id="FNXT01000122">
    <property type="protein sequence ID" value="SZX61098.1"/>
    <property type="molecule type" value="Genomic_DNA"/>
</dbReference>
<keyword evidence="10" id="KW-1185">Reference proteome</keyword>
<dbReference type="AlphaFoldDB" id="A0A383V677"/>
<dbReference type="STRING" id="3088.A0A383V677"/>
<sequence length="428" mass="44863">MSATSEQVKTAVRALLRKGVDLNTTTERQIREELAQQIGSVEAHKKIIKEEIDTYLTETYSQSDPAAAAAPAAEDAADAAQEPAPGAKRKRTPDAAGSAAAQPAKERRPAAAAAAAAAGDLPGIQLCERSLLFASVNTFKGQTKVDLRQYYQAKDSGKLAPTKKGVALNAADWAAVQAVLPQLQAAVEAGNDQFYAELPNDLRATTSTFQRKLVAGIREYYSDGGDMKPGMKGINLTPDALDALIAAVPQLNQQLGPAAAAAAAAAAPAAARKPAAVGSAAAAAPAAAAAGSSGAEEVPLGGRKRAAVSVFQGRLFMDLREMYEKDSQQLPGKKGIALKPEEWRKVCDAAEAISSAHGGRDTRYKLDLGSKRQVAISEFKGTYYVNVREFYEKNGELLPGSKGLSMTGEQWGKLVAGMPGLNAQLEKS</sequence>
<accession>A0A383V677</accession>
<evidence type="ECO:0000313" key="9">
    <source>
        <dbReference type="EMBL" id="SZX61098.1"/>
    </source>
</evidence>
<evidence type="ECO:0000256" key="4">
    <source>
        <dbReference type="ARBA" id="ARBA00023125"/>
    </source>
</evidence>
<feature type="compositionally biased region" description="Low complexity" evidence="7">
    <location>
        <begin position="64"/>
        <end position="86"/>
    </location>
</feature>
<organism evidence="9 10">
    <name type="scientific">Tetradesmus obliquus</name>
    <name type="common">Green alga</name>
    <name type="synonym">Acutodesmus obliquus</name>
    <dbReference type="NCBI Taxonomy" id="3088"/>
    <lineage>
        <taxon>Eukaryota</taxon>
        <taxon>Viridiplantae</taxon>
        <taxon>Chlorophyta</taxon>
        <taxon>core chlorophytes</taxon>
        <taxon>Chlorophyceae</taxon>
        <taxon>CS clade</taxon>
        <taxon>Sphaeropleales</taxon>
        <taxon>Scenedesmaceae</taxon>
        <taxon>Tetradesmus</taxon>
    </lineage>
</organism>
<dbReference type="Pfam" id="PF08766">
    <property type="entry name" value="DEK_C"/>
    <property type="match status" value="1"/>
</dbReference>
<dbReference type="SUPFAM" id="SSF54447">
    <property type="entry name" value="ssDNA-binding transcriptional regulator domain"/>
    <property type="match status" value="4"/>
</dbReference>
<proteinExistence type="inferred from homology"/>
<keyword evidence="6" id="KW-0539">Nucleus</keyword>
<dbReference type="GO" id="GO:0003677">
    <property type="term" value="F:DNA binding"/>
    <property type="evidence" value="ECO:0007669"/>
    <property type="project" value="UniProtKB-KW"/>
</dbReference>
<dbReference type="InterPro" id="IPR009044">
    <property type="entry name" value="ssDNA-bd_transcriptional_reg"/>
</dbReference>
<comment type="subcellular location">
    <subcellularLocation>
        <location evidence="1">Nucleus</location>
    </subcellularLocation>
</comment>
<dbReference type="InterPro" id="IPR045125">
    <property type="entry name" value="Sub1/Tcp4-like"/>
</dbReference>
<evidence type="ECO:0000259" key="8">
    <source>
        <dbReference type="PROSITE" id="PS51998"/>
    </source>
</evidence>
<dbReference type="PANTHER" id="PTHR13215">
    <property type="entry name" value="RNA POLYMERASE II TRANSCRIPTIONAL COACTIVATOR"/>
    <property type="match status" value="1"/>
</dbReference>
<keyword evidence="5" id="KW-0804">Transcription</keyword>
<dbReference type="PROSITE" id="PS51998">
    <property type="entry name" value="DEK_C"/>
    <property type="match status" value="1"/>
</dbReference>
<keyword evidence="4" id="KW-0238">DNA-binding</keyword>
<dbReference type="InterPro" id="IPR003173">
    <property type="entry name" value="PC4_C"/>
</dbReference>
<dbReference type="InterPro" id="IPR014876">
    <property type="entry name" value="DEK_C"/>
</dbReference>
<evidence type="ECO:0000256" key="2">
    <source>
        <dbReference type="ARBA" id="ARBA00009001"/>
    </source>
</evidence>
<evidence type="ECO:0000256" key="1">
    <source>
        <dbReference type="ARBA" id="ARBA00004123"/>
    </source>
</evidence>
<keyword evidence="3" id="KW-0805">Transcription regulation</keyword>
<feature type="region of interest" description="Disordered" evidence="7">
    <location>
        <begin position="63"/>
        <end position="108"/>
    </location>
</feature>
<evidence type="ECO:0000256" key="5">
    <source>
        <dbReference type="ARBA" id="ARBA00023163"/>
    </source>
</evidence>
<name>A0A383V677_TETOB</name>
<evidence type="ECO:0000256" key="6">
    <source>
        <dbReference type="ARBA" id="ARBA00023242"/>
    </source>
</evidence>
<reference evidence="9 10" key="1">
    <citation type="submission" date="2016-10" db="EMBL/GenBank/DDBJ databases">
        <authorList>
            <person name="Cai Z."/>
        </authorList>
    </citation>
    <scope>NUCLEOTIDE SEQUENCE [LARGE SCALE GENOMIC DNA]</scope>
</reference>
<dbReference type="Gene3D" id="2.30.31.10">
    <property type="entry name" value="Transcriptional Coactivator Pc4, Chain A"/>
    <property type="match status" value="4"/>
</dbReference>
<evidence type="ECO:0000256" key="3">
    <source>
        <dbReference type="ARBA" id="ARBA00023015"/>
    </source>
</evidence>
<dbReference type="Pfam" id="PF02229">
    <property type="entry name" value="PC4"/>
    <property type="match status" value="4"/>
</dbReference>
<protein>
    <recommendedName>
        <fullName evidence="8">DEK-C domain-containing protein</fullName>
    </recommendedName>
</protein>
<comment type="similarity">
    <text evidence="2">Belongs to the transcriptional coactivator PC4 family.</text>
</comment>
<gene>
    <name evidence="9" type="ORF">BQ4739_LOCUS1629</name>
</gene>
<feature type="domain" description="DEK-C" evidence="8">
    <location>
        <begin position="2"/>
        <end position="57"/>
    </location>
</feature>